<sequence length="138" mass="16401">MVGHASGEEIFIPRIPIMPSDFIFQFKRIQFPICLYFATRINKAQGQSLKIVGLYLLKPCFSHGMPLFKSWKIRQSVHPSSKWKNNEYRLSPKLYNKTFLGRKDDICAVVIQVERMRRHAREKFGWWWDSILKLIFPL</sequence>
<dbReference type="AlphaFoldDB" id="A0A4Y2FMH4"/>
<name>A0A4Y2FMH4_ARAVE</name>
<evidence type="ECO:0000313" key="2">
    <source>
        <dbReference type="Proteomes" id="UP000499080"/>
    </source>
</evidence>
<comment type="caution">
    <text evidence="1">The sequence shown here is derived from an EMBL/GenBank/DDBJ whole genome shotgun (WGS) entry which is preliminary data.</text>
</comment>
<keyword evidence="2" id="KW-1185">Reference proteome</keyword>
<dbReference type="EMBL" id="BGPR01001002">
    <property type="protein sequence ID" value="GBM42670.1"/>
    <property type="molecule type" value="Genomic_DNA"/>
</dbReference>
<gene>
    <name evidence="1" type="ORF">AVEN_219129_1</name>
</gene>
<dbReference type="Proteomes" id="UP000499080">
    <property type="component" value="Unassembled WGS sequence"/>
</dbReference>
<accession>A0A4Y2FMH4</accession>
<dbReference type="OrthoDB" id="6579077at2759"/>
<protein>
    <recommendedName>
        <fullName evidence="3">ATP-dependent DNA helicase</fullName>
    </recommendedName>
</protein>
<organism evidence="1 2">
    <name type="scientific">Araneus ventricosus</name>
    <name type="common">Orbweaver spider</name>
    <name type="synonym">Epeira ventricosa</name>
    <dbReference type="NCBI Taxonomy" id="182803"/>
    <lineage>
        <taxon>Eukaryota</taxon>
        <taxon>Metazoa</taxon>
        <taxon>Ecdysozoa</taxon>
        <taxon>Arthropoda</taxon>
        <taxon>Chelicerata</taxon>
        <taxon>Arachnida</taxon>
        <taxon>Araneae</taxon>
        <taxon>Araneomorphae</taxon>
        <taxon>Entelegynae</taxon>
        <taxon>Araneoidea</taxon>
        <taxon>Araneidae</taxon>
        <taxon>Araneus</taxon>
    </lineage>
</organism>
<evidence type="ECO:0008006" key="3">
    <source>
        <dbReference type="Google" id="ProtNLM"/>
    </source>
</evidence>
<evidence type="ECO:0000313" key="1">
    <source>
        <dbReference type="EMBL" id="GBM42670.1"/>
    </source>
</evidence>
<proteinExistence type="predicted"/>
<reference evidence="1 2" key="1">
    <citation type="journal article" date="2019" name="Sci. Rep.">
        <title>Orb-weaving spider Araneus ventricosus genome elucidates the spidroin gene catalogue.</title>
        <authorList>
            <person name="Kono N."/>
            <person name="Nakamura H."/>
            <person name="Ohtoshi R."/>
            <person name="Moran D.A.P."/>
            <person name="Shinohara A."/>
            <person name="Yoshida Y."/>
            <person name="Fujiwara M."/>
            <person name="Mori M."/>
            <person name="Tomita M."/>
            <person name="Arakawa K."/>
        </authorList>
    </citation>
    <scope>NUCLEOTIDE SEQUENCE [LARGE SCALE GENOMIC DNA]</scope>
</reference>